<comment type="caution">
    <text evidence="16">The sequence shown here is derived from an EMBL/GenBank/DDBJ whole genome shotgun (WGS) entry which is preliminary data.</text>
</comment>
<feature type="binding site" evidence="13">
    <location>
        <position position="434"/>
    </location>
    <ligand>
        <name>Mn(2+)</name>
        <dbReference type="ChEBI" id="CHEBI:29035"/>
        <label>1</label>
    </ligand>
</feature>
<dbReference type="FunFam" id="3.40.1450.10:FF:000002">
    <property type="entry name" value="2,3-bisphosphoglycerate-independent phosphoglycerate mutase"/>
    <property type="match status" value="1"/>
</dbReference>
<dbReference type="Gene3D" id="3.40.720.10">
    <property type="entry name" value="Alkaline Phosphatase, subunit A"/>
    <property type="match status" value="1"/>
</dbReference>
<feature type="domain" description="Metalloenzyme" evidence="14">
    <location>
        <begin position="6"/>
        <end position="532"/>
    </location>
</feature>
<sequence>MPGPVKSVVLTILDGWGIAPPGQGNAVSLSNTPNISSLSSAYVHTQLIAHGESVGLPKREPGNTETGHLNLGAGRIVYQDLPRINMSVADGSFFQNPALLAAANHVKKKSSRLHLLGLIGGGGVHSDLSHFFALLRFCHEQQIPQVFLHLFTDGRDSPPSAAMTYVKQLQTVMTREGVGKIASVMGRYYAMDRDFRWDRTAKAYSLLTAGIGNKVTSIESAISASYVSNLTDEFIEPTVIVNPDSTPVALVANSDAVIFVNFRIDRPRQLTKAFVLPDFEKTANTTGFDPYAIKYLKKHEIDAAQFSKQAPFTRNVRLKDLLFVTMTEYESNLQVLDAFPPQVVENPLGRVVSDHNLRQLRVSESEKERFVTYYFNGLREDRFSGEDHIIIPSPKVSTYDKQPEMSARILTDRVLTEIRNPRYDLIVINYANPDMIGHTGNINAAVKACEAVDSCLGDLASTVIGADGILIITSDHGNAEEMINMATGGIDTEHNSNPVPFIVAANSYRFSAQIPQGILADVAPTVLSLMHIPIPINMTGRNLLSSLPSS</sequence>
<evidence type="ECO:0000256" key="5">
    <source>
        <dbReference type="ARBA" id="ARBA00008819"/>
    </source>
</evidence>
<dbReference type="HAMAP" id="MF_01038">
    <property type="entry name" value="GpmI"/>
    <property type="match status" value="1"/>
</dbReference>
<dbReference type="InterPro" id="IPR036646">
    <property type="entry name" value="PGAM_B_sf"/>
</dbReference>
<dbReference type="UniPathway" id="UPA00109">
    <property type="reaction ID" value="UER00186"/>
</dbReference>
<dbReference type="InterPro" id="IPR011258">
    <property type="entry name" value="BPG-indep_PGM_N"/>
</dbReference>
<evidence type="ECO:0000256" key="3">
    <source>
        <dbReference type="ARBA" id="ARBA00002315"/>
    </source>
</evidence>
<dbReference type="PIRSF" id="PIRSF001492">
    <property type="entry name" value="IPGAM"/>
    <property type="match status" value="1"/>
</dbReference>
<reference evidence="16 17" key="1">
    <citation type="journal article" date="2015" name="Nature">
        <title>rRNA introns, odd ribosomes, and small enigmatic genomes across a large radiation of phyla.</title>
        <authorList>
            <person name="Brown C.T."/>
            <person name="Hug L.A."/>
            <person name="Thomas B.C."/>
            <person name="Sharon I."/>
            <person name="Castelle C.J."/>
            <person name="Singh A."/>
            <person name="Wilkins M.J."/>
            <person name="Williams K.H."/>
            <person name="Banfield J.F."/>
        </authorList>
    </citation>
    <scope>NUCLEOTIDE SEQUENCE [LARGE SCALE GENOMIC DNA]</scope>
</reference>
<evidence type="ECO:0000256" key="11">
    <source>
        <dbReference type="NCBIfam" id="TIGR01307"/>
    </source>
</evidence>
<dbReference type="SUPFAM" id="SSF53649">
    <property type="entry name" value="Alkaline phosphatase-like"/>
    <property type="match status" value="1"/>
</dbReference>
<evidence type="ECO:0000313" key="17">
    <source>
        <dbReference type="Proteomes" id="UP000034877"/>
    </source>
</evidence>
<dbReference type="EC" id="5.4.2.12" evidence="10 11"/>
<feature type="binding site" evidence="13">
    <location>
        <position position="494"/>
    </location>
    <ligand>
        <name>Mn(2+)</name>
        <dbReference type="ChEBI" id="CHEBI:29035"/>
        <label>1</label>
    </ligand>
</feature>
<dbReference type="PANTHER" id="PTHR31637">
    <property type="entry name" value="2,3-BISPHOSPHOGLYCERATE-INDEPENDENT PHOSPHOGLYCERATE MUTASE"/>
    <property type="match status" value="1"/>
</dbReference>
<evidence type="ECO:0000256" key="13">
    <source>
        <dbReference type="PIRSR" id="PIRSR001492-3"/>
    </source>
</evidence>
<dbReference type="AlphaFoldDB" id="A0A0G1UGI7"/>
<dbReference type="GO" id="GO:0006007">
    <property type="term" value="P:glucose catabolic process"/>
    <property type="evidence" value="ECO:0007669"/>
    <property type="project" value="InterPro"/>
</dbReference>
<keyword evidence="7 10" id="KW-0324">Glycolysis</keyword>
<dbReference type="Proteomes" id="UP000034877">
    <property type="component" value="Unassembled WGS sequence"/>
</dbReference>
<evidence type="ECO:0000256" key="9">
    <source>
        <dbReference type="ARBA" id="ARBA00023235"/>
    </source>
</evidence>
<keyword evidence="8 13" id="KW-0464">Manganese</keyword>
<comment type="caution">
    <text evidence="10">Lacks conserved residue(s) required for the propagation of feature annotation.</text>
</comment>
<feature type="binding site" evidence="13">
    <location>
        <position position="476"/>
    </location>
    <ligand>
        <name>Mn(2+)</name>
        <dbReference type="ChEBI" id="CHEBI:29035"/>
        <label>2</label>
    </ligand>
</feature>
<dbReference type="NCBIfam" id="TIGR01307">
    <property type="entry name" value="pgm_bpd_ind"/>
    <property type="match status" value="1"/>
</dbReference>
<comment type="subunit">
    <text evidence="10">Monomer.</text>
</comment>
<protein>
    <recommendedName>
        <fullName evidence="10 11">2,3-bisphosphoglycerate-independent phosphoglycerate mutase</fullName>
        <shortName evidence="10">BPG-independent PGAM</shortName>
        <shortName evidence="10">Phosphoglyceromutase</shortName>
        <shortName evidence="10">iPGM</shortName>
        <ecNumber evidence="10 11">5.4.2.12</ecNumber>
    </recommendedName>
</protein>
<evidence type="ECO:0000259" key="15">
    <source>
        <dbReference type="Pfam" id="PF06415"/>
    </source>
</evidence>
<comment type="catalytic activity">
    <reaction evidence="1 10">
        <text>(2R)-2-phosphoglycerate = (2R)-3-phosphoglycerate</text>
        <dbReference type="Rhea" id="RHEA:15901"/>
        <dbReference type="ChEBI" id="CHEBI:58272"/>
        <dbReference type="ChEBI" id="CHEBI:58289"/>
        <dbReference type="EC" id="5.4.2.12"/>
    </reaction>
</comment>
<dbReference type="InterPro" id="IPR005995">
    <property type="entry name" value="Pgm_bpd_ind"/>
</dbReference>
<feature type="binding site" evidence="10 12">
    <location>
        <position position="125"/>
    </location>
    <ligand>
        <name>substrate</name>
    </ligand>
</feature>
<evidence type="ECO:0000256" key="2">
    <source>
        <dbReference type="ARBA" id="ARBA00001936"/>
    </source>
</evidence>
<dbReference type="GO" id="GO:0004619">
    <property type="term" value="F:phosphoglycerate mutase activity"/>
    <property type="evidence" value="ECO:0007669"/>
    <property type="project" value="UniProtKB-UniRule"/>
</dbReference>
<evidence type="ECO:0000259" key="14">
    <source>
        <dbReference type="Pfam" id="PF01676"/>
    </source>
</evidence>
<dbReference type="Pfam" id="PF06415">
    <property type="entry name" value="iPGM_N"/>
    <property type="match status" value="1"/>
</dbReference>
<feature type="binding site" evidence="10 12">
    <location>
        <position position="187"/>
    </location>
    <ligand>
        <name>substrate</name>
    </ligand>
</feature>
<evidence type="ECO:0000256" key="10">
    <source>
        <dbReference type="HAMAP-Rule" id="MF_01038"/>
    </source>
</evidence>
<dbReference type="InterPro" id="IPR017850">
    <property type="entry name" value="Alkaline_phosphatase_core_sf"/>
</dbReference>
<evidence type="ECO:0000256" key="4">
    <source>
        <dbReference type="ARBA" id="ARBA00004798"/>
    </source>
</evidence>
<feature type="binding site" evidence="13">
    <location>
        <position position="438"/>
    </location>
    <ligand>
        <name>Mn(2+)</name>
        <dbReference type="ChEBI" id="CHEBI:29035"/>
        <label>1</label>
    </ligand>
</feature>
<dbReference type="PATRIC" id="fig|1618365.3.peg.571"/>
<keyword evidence="9 10" id="KW-0413">Isomerase</keyword>
<dbReference type="CDD" id="cd16010">
    <property type="entry name" value="iPGM"/>
    <property type="match status" value="1"/>
</dbReference>
<comment type="cofactor">
    <cofactor evidence="2">
        <name>Mn(2+)</name>
        <dbReference type="ChEBI" id="CHEBI:29035"/>
    </cofactor>
</comment>
<keyword evidence="6 13" id="KW-0479">Metal-binding</keyword>
<evidence type="ECO:0000256" key="6">
    <source>
        <dbReference type="ARBA" id="ARBA00022723"/>
    </source>
</evidence>
<dbReference type="GO" id="GO:0005829">
    <property type="term" value="C:cytosol"/>
    <property type="evidence" value="ECO:0007669"/>
    <property type="project" value="TreeGrafter"/>
</dbReference>
<feature type="binding site" evidence="13">
    <location>
        <position position="14"/>
    </location>
    <ligand>
        <name>Mn(2+)</name>
        <dbReference type="ChEBI" id="CHEBI:29035"/>
        <label>2</label>
    </ligand>
</feature>
<proteinExistence type="inferred from homology"/>
<dbReference type="Pfam" id="PF01676">
    <property type="entry name" value="Metalloenzyme"/>
    <property type="match status" value="1"/>
</dbReference>
<feature type="domain" description="BPG-independent PGAM N-terminal" evidence="15">
    <location>
        <begin position="84"/>
        <end position="330"/>
    </location>
</feature>
<comment type="function">
    <text evidence="3 10">Catalyzes the interconversion of 2-phosphoglycerate and 3-phosphoglycerate.</text>
</comment>
<feature type="binding site" evidence="10 12">
    <location>
        <position position="367"/>
    </location>
    <ligand>
        <name>substrate</name>
    </ligand>
</feature>
<evidence type="ECO:0000256" key="8">
    <source>
        <dbReference type="ARBA" id="ARBA00023211"/>
    </source>
</evidence>
<dbReference type="SUPFAM" id="SSF64158">
    <property type="entry name" value="2,3-Bisphosphoglycerate-independent phosphoglycerate mutase, substrate-binding domain"/>
    <property type="match status" value="1"/>
</dbReference>
<dbReference type="GO" id="GO:0030145">
    <property type="term" value="F:manganese ion binding"/>
    <property type="evidence" value="ECO:0007669"/>
    <property type="project" value="InterPro"/>
</dbReference>
<gene>
    <name evidence="10" type="primary">gpmI</name>
    <name evidence="16" type="ORF">UY22_C0021G0015</name>
</gene>
<feature type="binding site" evidence="13">
    <location>
        <position position="475"/>
    </location>
    <ligand>
        <name>Mn(2+)</name>
        <dbReference type="ChEBI" id="CHEBI:29035"/>
        <label>2</label>
    </ligand>
</feature>
<evidence type="ECO:0000256" key="1">
    <source>
        <dbReference type="ARBA" id="ARBA00000370"/>
    </source>
</evidence>
<dbReference type="GO" id="GO:0006096">
    <property type="term" value="P:glycolytic process"/>
    <property type="evidence" value="ECO:0007669"/>
    <property type="project" value="UniProtKB-UniRule"/>
</dbReference>
<comment type="similarity">
    <text evidence="5 10">Belongs to the BPG-independent phosphoglycerate mutase family.</text>
</comment>
<feature type="binding site" evidence="10 12">
    <location>
        <position position="193"/>
    </location>
    <ligand>
        <name>substrate</name>
    </ligand>
</feature>
<evidence type="ECO:0000256" key="12">
    <source>
        <dbReference type="PIRSR" id="PIRSR001492-2"/>
    </source>
</evidence>
<feature type="binding site" evidence="10 12">
    <location>
        <begin position="263"/>
        <end position="266"/>
    </location>
    <ligand>
        <name>substrate</name>
    </ligand>
</feature>
<dbReference type="PANTHER" id="PTHR31637:SF0">
    <property type="entry name" value="2,3-BISPHOSPHOGLYCERATE-INDEPENDENT PHOSPHOGLYCERATE MUTASE"/>
    <property type="match status" value="1"/>
</dbReference>
<dbReference type="EMBL" id="LCPE01000021">
    <property type="protein sequence ID" value="KKU93219.1"/>
    <property type="molecule type" value="Genomic_DNA"/>
</dbReference>
<feature type="binding site" evidence="10 12">
    <location>
        <begin position="155"/>
        <end position="156"/>
    </location>
    <ligand>
        <name>substrate</name>
    </ligand>
</feature>
<evidence type="ECO:0000313" key="16">
    <source>
        <dbReference type="EMBL" id="KKU93219.1"/>
    </source>
</evidence>
<organism evidence="16 17">
    <name type="scientific">Candidatus Amesbacteria bacterium GW2011_GWC1_48_10</name>
    <dbReference type="NCBI Taxonomy" id="1618365"/>
    <lineage>
        <taxon>Bacteria</taxon>
        <taxon>Candidatus Amesiibacteriota</taxon>
    </lineage>
</organism>
<accession>A0A0G1UGI7</accession>
<comment type="pathway">
    <text evidence="4 10">Carbohydrate degradation; glycolysis; pyruvate from D-glyceraldehyde 3-phosphate: step 3/5.</text>
</comment>
<dbReference type="Gene3D" id="3.40.1450.10">
    <property type="entry name" value="BPG-independent phosphoglycerate mutase, domain B"/>
    <property type="match status" value="1"/>
</dbReference>
<evidence type="ECO:0000256" key="7">
    <source>
        <dbReference type="ARBA" id="ARBA00023152"/>
    </source>
</evidence>
<name>A0A0G1UGI7_9BACT</name>
<dbReference type="InterPro" id="IPR006124">
    <property type="entry name" value="Metalloenzyme"/>
</dbReference>